<dbReference type="RefSeq" id="WP_066443273.1">
    <property type="nucleotide sequence ID" value="NZ_CAUWFI010000001.1"/>
</dbReference>
<dbReference type="NCBIfam" id="TIGR02532">
    <property type="entry name" value="IV_pilin_GFxxxE"/>
    <property type="match status" value="1"/>
</dbReference>
<dbReference type="InterPro" id="IPR045584">
    <property type="entry name" value="Pilin-like"/>
</dbReference>
<dbReference type="Pfam" id="PF07963">
    <property type="entry name" value="N_methyl"/>
    <property type="match status" value="1"/>
</dbReference>
<organism evidence="2 3">
    <name type="scientific">Longibaculum muris</name>
    <dbReference type="NCBI Taxonomy" id="1796628"/>
    <lineage>
        <taxon>Bacteria</taxon>
        <taxon>Bacillati</taxon>
        <taxon>Bacillota</taxon>
        <taxon>Erysipelotrichia</taxon>
        <taxon>Erysipelotrichales</taxon>
        <taxon>Coprobacillaceae</taxon>
        <taxon>Longibaculum</taxon>
    </lineage>
</organism>
<dbReference type="EMBL" id="SMCQ01000013">
    <property type="protein sequence ID" value="TCV98486.1"/>
    <property type="molecule type" value="Genomic_DNA"/>
</dbReference>
<evidence type="ECO:0000256" key="1">
    <source>
        <dbReference type="SAM" id="Phobius"/>
    </source>
</evidence>
<dbReference type="AlphaFoldDB" id="A0A4R3Z0L1"/>
<comment type="caution">
    <text evidence="2">The sequence shown here is derived from an EMBL/GenBank/DDBJ whole genome shotgun (WGS) entry which is preliminary data.</text>
</comment>
<dbReference type="Proteomes" id="UP000295515">
    <property type="component" value="Unassembled WGS sequence"/>
</dbReference>
<evidence type="ECO:0000313" key="3">
    <source>
        <dbReference type="Proteomes" id="UP000295515"/>
    </source>
</evidence>
<keyword evidence="1" id="KW-0812">Transmembrane</keyword>
<keyword evidence="3" id="KW-1185">Reference proteome</keyword>
<accession>A0A4R3Z0L1</accession>
<name>A0A4R3Z0L1_9FIRM</name>
<keyword evidence="1" id="KW-1133">Transmembrane helix</keyword>
<dbReference type="GeneID" id="98915722"/>
<dbReference type="InterPro" id="IPR012902">
    <property type="entry name" value="N_methyl_site"/>
</dbReference>
<sequence length="131" mass="14985">MLTNKGFTLIETLFVLMIICILSSLSMNLHMPRKSEEVSLAEIESFIREAQFIAMNQKVTITLQFSSHQITYHGSDHEGSYQLPENSYFETHTLTFNEMGHIKGAKTLTYHAPSKNYHFVFQIGSGAFYVQ</sequence>
<keyword evidence="1" id="KW-0472">Membrane</keyword>
<dbReference type="NCBIfam" id="NF040982">
    <property type="entry name" value="ComGD"/>
    <property type="match status" value="1"/>
</dbReference>
<dbReference type="SUPFAM" id="SSF54523">
    <property type="entry name" value="Pili subunits"/>
    <property type="match status" value="1"/>
</dbReference>
<proteinExistence type="predicted"/>
<dbReference type="PIRSF" id="PIRSF021292">
    <property type="entry name" value="Competence_ComGD"/>
    <property type="match status" value="1"/>
</dbReference>
<dbReference type="GO" id="GO:0030420">
    <property type="term" value="P:establishment of competence for transformation"/>
    <property type="evidence" value="ECO:0007669"/>
    <property type="project" value="InterPro"/>
</dbReference>
<reference evidence="2 3" key="1">
    <citation type="submission" date="2019-03" db="EMBL/GenBank/DDBJ databases">
        <title>Genomic Encyclopedia of Type Strains, Phase IV (KMG-IV): sequencing the most valuable type-strain genomes for metagenomic binning, comparative biology and taxonomic classification.</title>
        <authorList>
            <person name="Goeker M."/>
        </authorList>
    </citation>
    <scope>NUCLEOTIDE SEQUENCE [LARGE SCALE GENOMIC DNA]</scope>
    <source>
        <strain evidence="2 3">DSM 29487</strain>
    </source>
</reference>
<feature type="transmembrane region" description="Helical" evidence="1">
    <location>
        <begin position="6"/>
        <end position="25"/>
    </location>
</feature>
<dbReference type="InterPro" id="IPR016785">
    <property type="entry name" value="ComGD"/>
</dbReference>
<protein>
    <submittedName>
        <fullName evidence="2">Prepilin-type N-terminal cleavage/methylation domain-containing protein</fullName>
    </submittedName>
</protein>
<evidence type="ECO:0000313" key="2">
    <source>
        <dbReference type="EMBL" id="TCV98486.1"/>
    </source>
</evidence>
<gene>
    <name evidence="2" type="ORF">EDD60_11380</name>
</gene>